<comment type="caution">
    <text evidence="1">The sequence shown here is derived from an EMBL/GenBank/DDBJ whole genome shotgun (WGS) entry which is preliminary data.</text>
</comment>
<protein>
    <submittedName>
        <fullName evidence="1">Uncharacterized protein</fullName>
    </submittedName>
</protein>
<gene>
    <name evidence="1" type="ORF">H9704_04690</name>
</gene>
<name>A0A9D2SGA8_9FIRM</name>
<dbReference type="AlphaFoldDB" id="A0A9D2SGA8"/>
<dbReference type="EMBL" id="DWWT01000018">
    <property type="protein sequence ID" value="HJC05436.1"/>
    <property type="molecule type" value="Genomic_DNA"/>
</dbReference>
<evidence type="ECO:0000313" key="1">
    <source>
        <dbReference type="EMBL" id="HJC05436.1"/>
    </source>
</evidence>
<reference evidence="1" key="1">
    <citation type="journal article" date="2021" name="PeerJ">
        <title>Extensive microbial diversity within the chicken gut microbiome revealed by metagenomics and culture.</title>
        <authorList>
            <person name="Gilroy R."/>
            <person name="Ravi A."/>
            <person name="Getino M."/>
            <person name="Pursley I."/>
            <person name="Horton D.L."/>
            <person name="Alikhan N.F."/>
            <person name="Baker D."/>
            <person name="Gharbi K."/>
            <person name="Hall N."/>
            <person name="Watson M."/>
            <person name="Adriaenssens E.M."/>
            <person name="Foster-Nyarko E."/>
            <person name="Jarju S."/>
            <person name="Secka A."/>
            <person name="Antonio M."/>
            <person name="Oren A."/>
            <person name="Chaudhuri R.R."/>
            <person name="La Ragione R."/>
            <person name="Hildebrand F."/>
            <person name="Pallen M.J."/>
        </authorList>
    </citation>
    <scope>NUCLEOTIDE SEQUENCE</scope>
    <source>
        <strain evidence="1">CHK180-15479</strain>
    </source>
</reference>
<reference evidence="1" key="2">
    <citation type="submission" date="2021-04" db="EMBL/GenBank/DDBJ databases">
        <authorList>
            <person name="Gilroy R."/>
        </authorList>
    </citation>
    <scope>NUCLEOTIDE SEQUENCE</scope>
    <source>
        <strain evidence="1">CHK180-15479</strain>
    </source>
</reference>
<sequence>MRRWDRKKQDTENTGKKNGKRRWAACIPAVAAFALCACGGGRAGTQDAGDISLYDRGLAVIDIMAEMTESEAYIGLTTANDGIRAIIQNDLAGEHEEPEAVYFISIPEEQLRAWWDLAEMEETGEMSQELWTFLRQRILASVPSVINGMAGVEELAAANACMAQKTFAVKNEIQDVTYLYVYEDAAPAAVTFTAGEDGTVSASGTFLLQDEFSCGSAAEIEAFFEGIGVEAEVGEILPEE</sequence>
<organism evidence="1 2">
    <name type="scientific">Candidatus Enterocloster excrementipullorum</name>
    <dbReference type="NCBI Taxonomy" id="2838559"/>
    <lineage>
        <taxon>Bacteria</taxon>
        <taxon>Bacillati</taxon>
        <taxon>Bacillota</taxon>
        <taxon>Clostridia</taxon>
        <taxon>Lachnospirales</taxon>
        <taxon>Lachnospiraceae</taxon>
        <taxon>Enterocloster</taxon>
    </lineage>
</organism>
<dbReference type="Proteomes" id="UP000823910">
    <property type="component" value="Unassembled WGS sequence"/>
</dbReference>
<evidence type="ECO:0000313" key="2">
    <source>
        <dbReference type="Proteomes" id="UP000823910"/>
    </source>
</evidence>
<proteinExistence type="predicted"/>
<accession>A0A9D2SGA8</accession>